<sequence>MNVKAGRCQARGDGSRAGYNRREKVELEGEQFKKECPGNETSEIERERKDGKERRIQEQLEEKDKRGGEESGRKGGWVGKKWGKS</sequence>
<organism evidence="2 3">
    <name type="scientific">Penicillium citrinum</name>
    <dbReference type="NCBI Taxonomy" id="5077"/>
    <lineage>
        <taxon>Eukaryota</taxon>
        <taxon>Fungi</taxon>
        <taxon>Dikarya</taxon>
        <taxon>Ascomycota</taxon>
        <taxon>Pezizomycotina</taxon>
        <taxon>Eurotiomycetes</taxon>
        <taxon>Eurotiomycetidae</taxon>
        <taxon>Eurotiales</taxon>
        <taxon>Aspergillaceae</taxon>
        <taxon>Penicillium</taxon>
    </lineage>
</organism>
<dbReference type="AlphaFoldDB" id="A0A9W9TCM5"/>
<accession>A0A9W9TCM5</accession>
<comment type="caution">
    <text evidence="2">The sequence shown here is derived from an EMBL/GenBank/DDBJ whole genome shotgun (WGS) entry which is preliminary data.</text>
</comment>
<feature type="compositionally biased region" description="Basic and acidic residues" evidence="1">
    <location>
        <begin position="20"/>
        <end position="73"/>
    </location>
</feature>
<evidence type="ECO:0000313" key="3">
    <source>
        <dbReference type="Proteomes" id="UP001147733"/>
    </source>
</evidence>
<dbReference type="Proteomes" id="UP001147733">
    <property type="component" value="Unassembled WGS sequence"/>
</dbReference>
<protein>
    <submittedName>
        <fullName evidence="2">Uncharacterized protein</fullName>
    </submittedName>
</protein>
<evidence type="ECO:0000256" key="1">
    <source>
        <dbReference type="SAM" id="MobiDB-lite"/>
    </source>
</evidence>
<gene>
    <name evidence="2" type="ORF">N7469_011266</name>
</gene>
<evidence type="ECO:0000313" key="2">
    <source>
        <dbReference type="EMBL" id="KAJ5217641.1"/>
    </source>
</evidence>
<dbReference type="GeneID" id="81389338"/>
<proteinExistence type="predicted"/>
<reference evidence="2" key="2">
    <citation type="journal article" date="2023" name="IMA Fungus">
        <title>Comparative genomic study of the Penicillium genus elucidates a diverse pangenome and 15 lateral gene transfer events.</title>
        <authorList>
            <person name="Petersen C."/>
            <person name="Sorensen T."/>
            <person name="Nielsen M.R."/>
            <person name="Sondergaard T.E."/>
            <person name="Sorensen J.L."/>
            <person name="Fitzpatrick D.A."/>
            <person name="Frisvad J.C."/>
            <person name="Nielsen K.L."/>
        </authorList>
    </citation>
    <scope>NUCLEOTIDE SEQUENCE</scope>
    <source>
        <strain evidence="2">IBT 23319</strain>
    </source>
</reference>
<feature type="region of interest" description="Disordered" evidence="1">
    <location>
        <begin position="1"/>
        <end position="85"/>
    </location>
</feature>
<reference evidence="2" key="1">
    <citation type="submission" date="2022-11" db="EMBL/GenBank/DDBJ databases">
        <authorList>
            <person name="Petersen C."/>
        </authorList>
    </citation>
    <scope>NUCLEOTIDE SEQUENCE</scope>
    <source>
        <strain evidence="2">IBT 23319</strain>
    </source>
</reference>
<keyword evidence="3" id="KW-1185">Reference proteome</keyword>
<name>A0A9W9TCM5_PENCI</name>
<dbReference type="EMBL" id="JAPQKT010000010">
    <property type="protein sequence ID" value="KAJ5217641.1"/>
    <property type="molecule type" value="Genomic_DNA"/>
</dbReference>
<dbReference type="RefSeq" id="XP_056495235.1">
    <property type="nucleotide sequence ID" value="XM_056650171.1"/>
</dbReference>